<dbReference type="InterPro" id="IPR000962">
    <property type="entry name" value="Znf_DskA_TraR"/>
</dbReference>
<reference evidence="5" key="1">
    <citation type="submission" date="2016-10" db="EMBL/GenBank/DDBJ databases">
        <title>Sequence of Gallionella enrichment culture.</title>
        <authorList>
            <person name="Poehlein A."/>
            <person name="Muehling M."/>
            <person name="Daniel R."/>
        </authorList>
    </citation>
    <scope>NUCLEOTIDE SEQUENCE</scope>
</reference>
<proteinExistence type="predicted"/>
<name>A0A1J5QLD2_9ZZZZ</name>
<comment type="caution">
    <text evidence="5">The sequence shown here is derived from an EMBL/GenBank/DDBJ whole genome shotgun (WGS) entry which is preliminary data.</text>
</comment>
<evidence type="ECO:0000313" key="5">
    <source>
        <dbReference type="EMBL" id="OIQ84310.1"/>
    </source>
</evidence>
<dbReference type="Pfam" id="PF01258">
    <property type="entry name" value="zf-dskA_traR"/>
    <property type="match status" value="1"/>
</dbReference>
<organism evidence="5">
    <name type="scientific">mine drainage metagenome</name>
    <dbReference type="NCBI Taxonomy" id="410659"/>
    <lineage>
        <taxon>unclassified sequences</taxon>
        <taxon>metagenomes</taxon>
        <taxon>ecological metagenomes</taxon>
    </lineage>
</organism>
<evidence type="ECO:0000259" key="4">
    <source>
        <dbReference type="Pfam" id="PF01258"/>
    </source>
</evidence>
<dbReference type="GO" id="GO:0008270">
    <property type="term" value="F:zinc ion binding"/>
    <property type="evidence" value="ECO:0007669"/>
    <property type="project" value="UniProtKB-KW"/>
</dbReference>
<dbReference type="PRINTS" id="PR00618">
    <property type="entry name" value="DKSAZNFINGER"/>
</dbReference>
<dbReference type="Gene3D" id="1.20.120.910">
    <property type="entry name" value="DksA, coiled-coil domain"/>
    <property type="match status" value="1"/>
</dbReference>
<sequence length="102" mass="11404">MQWTPNLARRILEFTCTHEIAFERSPLTILIRQALRHLDDIEAARIRVTSGQDRLCETCGQPIAPARLKARPVARTCIECAARRGGRGHEWPPTSSGSSGIR</sequence>
<feature type="domain" description="Zinc finger DksA/TraR C4-type" evidence="4">
    <location>
        <begin position="55"/>
        <end position="84"/>
    </location>
</feature>
<keyword evidence="2" id="KW-0863">Zinc-finger</keyword>
<dbReference type="AlphaFoldDB" id="A0A1J5QLD2"/>
<dbReference type="SUPFAM" id="SSF57716">
    <property type="entry name" value="Glucocorticoid receptor-like (DNA-binding domain)"/>
    <property type="match status" value="1"/>
</dbReference>
<dbReference type="PROSITE" id="PS01102">
    <property type="entry name" value="ZF_DKSA_1"/>
    <property type="match status" value="1"/>
</dbReference>
<keyword evidence="3" id="KW-0862">Zinc</keyword>
<evidence type="ECO:0000256" key="2">
    <source>
        <dbReference type="ARBA" id="ARBA00022771"/>
    </source>
</evidence>
<dbReference type="EMBL" id="MLJW01000628">
    <property type="protein sequence ID" value="OIQ84310.1"/>
    <property type="molecule type" value="Genomic_DNA"/>
</dbReference>
<protein>
    <submittedName>
        <fullName evidence="5">RNA polymerase-binding transcription factor DksA</fullName>
    </submittedName>
</protein>
<dbReference type="PROSITE" id="PS51128">
    <property type="entry name" value="ZF_DKSA_2"/>
    <property type="match status" value="1"/>
</dbReference>
<keyword evidence="1" id="KW-0479">Metal-binding</keyword>
<evidence type="ECO:0000256" key="3">
    <source>
        <dbReference type="ARBA" id="ARBA00022833"/>
    </source>
</evidence>
<evidence type="ECO:0000256" key="1">
    <source>
        <dbReference type="ARBA" id="ARBA00022723"/>
    </source>
</evidence>
<accession>A0A1J5QLD2</accession>
<dbReference type="InterPro" id="IPR020460">
    <property type="entry name" value="Znf_C4-type_bac"/>
</dbReference>
<gene>
    <name evidence="5" type="primary">dksA_14</name>
    <name evidence="5" type="ORF">GALL_338770</name>
</gene>
<dbReference type="PANTHER" id="PTHR33823">
    <property type="entry name" value="RNA POLYMERASE-BINDING TRANSCRIPTION FACTOR DKSA-RELATED"/>
    <property type="match status" value="1"/>
</dbReference>
<dbReference type="InterPro" id="IPR020458">
    <property type="entry name" value="Znf_DskA_TraR_CS"/>
</dbReference>